<feature type="binding site" evidence="6">
    <location>
        <position position="82"/>
    </location>
    <ligand>
        <name>Mg(2+)</name>
        <dbReference type="ChEBI" id="CHEBI:18420"/>
        <label>2</label>
    </ligand>
</feature>
<gene>
    <name evidence="6 8" type="primary">cysQ</name>
    <name evidence="8" type="ORF">FPY71_04215</name>
</gene>
<keyword evidence="5 6" id="KW-0472">Membrane</keyword>
<dbReference type="GO" id="GO:0046854">
    <property type="term" value="P:phosphatidylinositol phosphate biosynthetic process"/>
    <property type="evidence" value="ECO:0007669"/>
    <property type="project" value="InterPro"/>
</dbReference>
<feature type="binding site" evidence="6">
    <location>
        <position position="84"/>
    </location>
    <ligand>
        <name>Mg(2+)</name>
        <dbReference type="ChEBI" id="CHEBI:18420"/>
        <label>1</label>
    </ligand>
</feature>
<comment type="subcellular location">
    <subcellularLocation>
        <location evidence="6">Cell inner membrane</location>
        <topology evidence="6">Peripheral membrane protein</topology>
        <orientation evidence="6">Cytoplasmic side</orientation>
    </subcellularLocation>
</comment>
<dbReference type="AlphaFoldDB" id="A0A5B0E5J5"/>
<dbReference type="Gene3D" id="3.30.540.10">
    <property type="entry name" value="Fructose-1,6-Bisphosphatase, subunit A, domain 1"/>
    <property type="match status" value="1"/>
</dbReference>
<keyword evidence="9" id="KW-1185">Reference proteome</keyword>
<keyword evidence="6 7" id="KW-0479">Metal-binding</keyword>
<dbReference type="EMBL" id="VTWH01000001">
    <property type="protein sequence ID" value="KAA0972719.1"/>
    <property type="molecule type" value="Genomic_DNA"/>
</dbReference>
<keyword evidence="6 7" id="KW-0460">Magnesium</keyword>
<dbReference type="SUPFAM" id="SSF56655">
    <property type="entry name" value="Carbohydrate phosphatase"/>
    <property type="match status" value="1"/>
</dbReference>
<reference evidence="8 9" key="1">
    <citation type="submission" date="2019-08" db="EMBL/GenBank/DDBJ databases">
        <title>Aureimonas fodiniaquatilis sp. nov., isolated from a coal mine wastewater.</title>
        <authorList>
            <person name="Kim W."/>
        </authorList>
    </citation>
    <scope>NUCLEOTIDE SEQUENCE [LARGE SCALE GENOMIC DNA]</scope>
    <source>
        <strain evidence="8 9">CAU 1482</strain>
    </source>
</reference>
<evidence type="ECO:0000256" key="3">
    <source>
        <dbReference type="ARBA" id="ARBA00022519"/>
    </source>
</evidence>
<accession>A0A5B0E5J5</accession>
<evidence type="ECO:0000313" key="9">
    <source>
        <dbReference type="Proteomes" id="UP000324738"/>
    </source>
</evidence>
<evidence type="ECO:0000313" key="8">
    <source>
        <dbReference type="EMBL" id="KAA0972719.1"/>
    </source>
</evidence>
<dbReference type="GO" id="GO:0000287">
    <property type="term" value="F:magnesium ion binding"/>
    <property type="evidence" value="ECO:0007669"/>
    <property type="project" value="UniProtKB-UniRule"/>
</dbReference>
<dbReference type="GO" id="GO:0000103">
    <property type="term" value="P:sulfate assimilation"/>
    <property type="evidence" value="ECO:0007669"/>
    <property type="project" value="TreeGrafter"/>
</dbReference>
<evidence type="ECO:0000256" key="4">
    <source>
        <dbReference type="ARBA" id="ARBA00022801"/>
    </source>
</evidence>
<evidence type="ECO:0000256" key="7">
    <source>
        <dbReference type="PIRSR" id="PIRSR600760-2"/>
    </source>
</evidence>
<proteinExistence type="inferred from homology"/>
<feature type="binding site" evidence="7">
    <location>
        <position position="208"/>
    </location>
    <ligand>
        <name>Mg(2+)</name>
        <dbReference type="ChEBI" id="CHEBI:18420"/>
        <label>1</label>
        <note>catalytic</note>
    </ligand>
</feature>
<comment type="similarity">
    <text evidence="1 6">Belongs to the inositol monophosphatase superfamily. CysQ family.</text>
</comment>
<dbReference type="NCBIfam" id="TIGR01331">
    <property type="entry name" value="bisphos_cysQ"/>
    <property type="match status" value="1"/>
</dbReference>
<dbReference type="GO" id="GO:0050427">
    <property type="term" value="P:3'-phosphoadenosine 5'-phosphosulfate metabolic process"/>
    <property type="evidence" value="ECO:0007669"/>
    <property type="project" value="TreeGrafter"/>
</dbReference>
<dbReference type="InterPro" id="IPR020550">
    <property type="entry name" value="Inositol_monophosphatase_CS"/>
</dbReference>
<evidence type="ECO:0000256" key="2">
    <source>
        <dbReference type="ARBA" id="ARBA00022475"/>
    </source>
</evidence>
<keyword evidence="2 6" id="KW-1003">Cell membrane</keyword>
<dbReference type="PANTHER" id="PTHR43028">
    <property type="entry name" value="3'(2'),5'-BISPHOSPHATE NUCLEOTIDASE 1"/>
    <property type="match status" value="1"/>
</dbReference>
<dbReference type="GO" id="GO:0008441">
    <property type="term" value="F:3'(2'),5'-bisphosphate nucleotidase activity"/>
    <property type="evidence" value="ECO:0007669"/>
    <property type="project" value="UniProtKB-UniRule"/>
</dbReference>
<dbReference type="InterPro" id="IPR006240">
    <property type="entry name" value="CysQ"/>
</dbReference>
<dbReference type="EC" id="3.1.3.7" evidence="6"/>
<dbReference type="PANTHER" id="PTHR43028:SF5">
    <property type="entry name" value="3'(2'),5'-BISPHOSPHATE NUCLEOTIDASE 1"/>
    <property type="match status" value="1"/>
</dbReference>
<dbReference type="GO" id="GO:0005886">
    <property type="term" value="C:plasma membrane"/>
    <property type="evidence" value="ECO:0007669"/>
    <property type="project" value="UniProtKB-SubCell"/>
</dbReference>
<dbReference type="Proteomes" id="UP000324738">
    <property type="component" value="Unassembled WGS sequence"/>
</dbReference>
<dbReference type="PRINTS" id="PR00377">
    <property type="entry name" value="IMPHPHTASES"/>
</dbReference>
<protein>
    <recommendedName>
        <fullName evidence="6">3'(2'),5'-bisphosphate nucleotidase CysQ</fullName>
        <ecNumber evidence="6">3.1.3.7</ecNumber>
    </recommendedName>
    <alternativeName>
        <fullName evidence="6">3'(2'),5-bisphosphonucleoside 3'(2')-phosphohydrolase</fullName>
    </alternativeName>
    <alternativeName>
        <fullName evidence="6">3'-phosphoadenosine 5'-phosphate phosphatase</fullName>
        <shortName evidence="6">PAP phosphatase</shortName>
    </alternativeName>
</protein>
<comment type="caution">
    <text evidence="8">The sequence shown here is derived from an EMBL/GenBank/DDBJ whole genome shotgun (WGS) entry which is preliminary data.</text>
</comment>
<dbReference type="PROSITE" id="PS00630">
    <property type="entry name" value="IMP_2"/>
    <property type="match status" value="1"/>
</dbReference>
<feature type="binding site" evidence="7">
    <location>
        <position position="82"/>
    </location>
    <ligand>
        <name>Mg(2+)</name>
        <dbReference type="ChEBI" id="CHEBI:18420"/>
        <label>1</label>
        <note>catalytic</note>
    </ligand>
</feature>
<dbReference type="CDD" id="cd01638">
    <property type="entry name" value="CysQ"/>
    <property type="match status" value="1"/>
</dbReference>
<feature type="binding site" evidence="7">
    <location>
        <position position="85"/>
    </location>
    <ligand>
        <name>Mg(2+)</name>
        <dbReference type="ChEBI" id="CHEBI:18420"/>
        <label>1</label>
        <note>catalytic</note>
    </ligand>
</feature>
<evidence type="ECO:0000256" key="1">
    <source>
        <dbReference type="ARBA" id="ARBA00005289"/>
    </source>
</evidence>
<evidence type="ECO:0000256" key="5">
    <source>
        <dbReference type="ARBA" id="ARBA00023136"/>
    </source>
</evidence>
<comment type="function">
    <text evidence="6">Converts adenosine-3',5'-bisphosphate (PAP) to AMP.</text>
</comment>
<dbReference type="OrthoDB" id="9785695at2"/>
<feature type="binding site" evidence="6">
    <location>
        <position position="85"/>
    </location>
    <ligand>
        <name>Mg(2+)</name>
        <dbReference type="ChEBI" id="CHEBI:18420"/>
        <label>2</label>
    </ligand>
</feature>
<dbReference type="InterPro" id="IPR000760">
    <property type="entry name" value="Inositol_monophosphatase-like"/>
</dbReference>
<keyword evidence="4 6" id="KW-0378">Hydrolase</keyword>
<sequence length="257" mass="27086">MMDVMRNVASEAGMAIMAVRADGFVTGWKADASPVTKADKAAEAIILSRLAEAFPDIPAMAEEACSEGMEGCATKTGFFLIDPLDGTREFVAGRNEFTVNIALVQAGRPVAGVVFAPALNEMYAGSALGAFRWCTPYGDAEPISARDYVPEAAVALASRSHRTGQTDLFLERLQPAQIVSMGSSLKFCRIAEGVADIYPCFGTTMEWDTAAGEAVLEAAGGTVRTPDGLTLTYGKHERLGRGGFANPEFIATGRTAG</sequence>
<name>A0A5B0E5J5_9HYPH</name>
<comment type="catalytic activity">
    <reaction evidence="6">
        <text>adenosine 3',5'-bisphosphate + H2O = AMP + phosphate</text>
        <dbReference type="Rhea" id="RHEA:10040"/>
        <dbReference type="ChEBI" id="CHEBI:15377"/>
        <dbReference type="ChEBI" id="CHEBI:43474"/>
        <dbReference type="ChEBI" id="CHEBI:58343"/>
        <dbReference type="ChEBI" id="CHEBI:456215"/>
        <dbReference type="EC" id="3.1.3.7"/>
    </reaction>
</comment>
<dbReference type="Gene3D" id="3.40.190.80">
    <property type="match status" value="1"/>
</dbReference>
<feature type="binding site" evidence="7">
    <location>
        <position position="84"/>
    </location>
    <ligand>
        <name>Mg(2+)</name>
        <dbReference type="ChEBI" id="CHEBI:18420"/>
        <label>1</label>
        <note>catalytic</note>
    </ligand>
</feature>
<feature type="binding site" evidence="6">
    <location>
        <position position="82"/>
    </location>
    <ligand>
        <name>Mg(2+)</name>
        <dbReference type="ChEBI" id="CHEBI:18420"/>
        <label>1</label>
    </ligand>
</feature>
<feature type="binding site" evidence="6">
    <location>
        <position position="62"/>
    </location>
    <ligand>
        <name>Mg(2+)</name>
        <dbReference type="ChEBI" id="CHEBI:18420"/>
        <label>1</label>
    </ligand>
</feature>
<feature type="binding site" evidence="6">
    <location>
        <position position="208"/>
    </location>
    <ligand>
        <name>substrate</name>
    </ligand>
</feature>
<feature type="binding site" evidence="7">
    <location>
        <position position="62"/>
    </location>
    <ligand>
        <name>Mg(2+)</name>
        <dbReference type="ChEBI" id="CHEBI:18420"/>
        <label>1</label>
        <note>catalytic</note>
    </ligand>
</feature>
<feature type="binding site" evidence="6">
    <location>
        <begin position="84"/>
        <end position="87"/>
    </location>
    <ligand>
        <name>substrate</name>
    </ligand>
</feature>
<dbReference type="HAMAP" id="MF_02095">
    <property type="entry name" value="CysQ"/>
    <property type="match status" value="1"/>
</dbReference>
<feature type="binding site" evidence="6">
    <location>
        <position position="208"/>
    </location>
    <ligand>
        <name>Mg(2+)</name>
        <dbReference type="ChEBI" id="CHEBI:18420"/>
        <label>2</label>
    </ligand>
</feature>
<dbReference type="InterPro" id="IPR050725">
    <property type="entry name" value="CysQ/Inositol_MonoPase"/>
</dbReference>
<comment type="cofactor">
    <cofactor evidence="6 7">
        <name>Mg(2+)</name>
        <dbReference type="ChEBI" id="CHEBI:18420"/>
    </cofactor>
</comment>
<organism evidence="8 9">
    <name type="scientific">Aureimonas fodinaquatilis</name>
    <dbReference type="NCBI Taxonomy" id="2565783"/>
    <lineage>
        <taxon>Bacteria</taxon>
        <taxon>Pseudomonadati</taxon>
        <taxon>Pseudomonadota</taxon>
        <taxon>Alphaproteobacteria</taxon>
        <taxon>Hyphomicrobiales</taxon>
        <taxon>Aurantimonadaceae</taxon>
        <taxon>Aureimonas</taxon>
    </lineage>
</organism>
<evidence type="ECO:0000256" key="6">
    <source>
        <dbReference type="HAMAP-Rule" id="MF_02095"/>
    </source>
</evidence>
<keyword evidence="3 6" id="KW-0997">Cell inner membrane</keyword>
<dbReference type="Pfam" id="PF00459">
    <property type="entry name" value="Inositol_P"/>
    <property type="match status" value="1"/>
</dbReference>
<feature type="binding site" evidence="6">
    <location>
        <position position="62"/>
    </location>
    <ligand>
        <name>substrate</name>
    </ligand>
</feature>